<name>A0A6A2WQQ1_HIBSY</name>
<feature type="domain" description="RNase H type-1" evidence="1">
    <location>
        <begin position="620"/>
        <end position="742"/>
    </location>
</feature>
<evidence type="ECO:0000313" key="3">
    <source>
        <dbReference type="EMBL" id="KAE8663292.1"/>
    </source>
</evidence>
<dbReference type="CDD" id="cd06222">
    <property type="entry name" value="RNase_H_like"/>
    <property type="match status" value="1"/>
</dbReference>
<dbReference type="Gene3D" id="3.30.420.10">
    <property type="entry name" value="Ribonuclease H-like superfamily/Ribonuclease H"/>
    <property type="match status" value="1"/>
</dbReference>
<gene>
    <name evidence="3" type="ORF">F3Y22_tig00112988pilonHSYRG00071</name>
</gene>
<evidence type="ECO:0000259" key="2">
    <source>
        <dbReference type="Pfam" id="PF13966"/>
    </source>
</evidence>
<dbReference type="InterPro" id="IPR002156">
    <property type="entry name" value="RNaseH_domain"/>
</dbReference>
<dbReference type="InterPro" id="IPR026960">
    <property type="entry name" value="RVT-Znf"/>
</dbReference>
<dbReference type="AlphaFoldDB" id="A0A6A2WQQ1"/>
<organism evidence="3 4">
    <name type="scientific">Hibiscus syriacus</name>
    <name type="common">Rose of Sharon</name>
    <dbReference type="NCBI Taxonomy" id="106335"/>
    <lineage>
        <taxon>Eukaryota</taxon>
        <taxon>Viridiplantae</taxon>
        <taxon>Streptophyta</taxon>
        <taxon>Embryophyta</taxon>
        <taxon>Tracheophyta</taxon>
        <taxon>Spermatophyta</taxon>
        <taxon>Magnoliopsida</taxon>
        <taxon>eudicotyledons</taxon>
        <taxon>Gunneridae</taxon>
        <taxon>Pentapetalae</taxon>
        <taxon>rosids</taxon>
        <taxon>malvids</taxon>
        <taxon>Malvales</taxon>
        <taxon>Malvaceae</taxon>
        <taxon>Malvoideae</taxon>
        <taxon>Hibiscus</taxon>
    </lineage>
</organism>
<protein>
    <submittedName>
        <fullName evidence="3">RING-H2 finger protein ATL79-like</fullName>
    </submittedName>
</protein>
<evidence type="ECO:0000259" key="1">
    <source>
        <dbReference type="Pfam" id="PF13456"/>
    </source>
</evidence>
<comment type="caution">
    <text evidence="3">The sequence shown here is derived from an EMBL/GenBank/DDBJ whole genome shotgun (WGS) entry which is preliminary data.</text>
</comment>
<proteinExistence type="predicted"/>
<evidence type="ECO:0000313" key="4">
    <source>
        <dbReference type="Proteomes" id="UP000436088"/>
    </source>
</evidence>
<dbReference type="InterPro" id="IPR052107">
    <property type="entry name" value="HEAT6"/>
</dbReference>
<dbReference type="InterPro" id="IPR036397">
    <property type="entry name" value="RNaseH_sf"/>
</dbReference>
<dbReference type="EMBL" id="VEPZ02001681">
    <property type="protein sequence ID" value="KAE8663292.1"/>
    <property type="molecule type" value="Genomic_DNA"/>
</dbReference>
<sequence length="745" mass="84277">MAASSSSVTAVRSWRTAFLTLRDETLTNPPSIPHLLQSLIFSDAHSSFISAASDLPAHEVTSDLLFLVQLVANACQFQHDLVPTFSNTCRLIHDLSHRVPLDINSSSWFLLLDSLTKLMDYFLSKETSTASLYKPVLECLETLRHLVGENQRKFSLQDDIQLVNVVLHIIARMHMNVISLYSSSGNQKSAIEMGKKLPRNGSLWEVQTASFTMLGELYSRTGSSFPIDIWQSTIQVFRKLMDLLASKNLVVEEIIMSRFYASLLHCLHLVLMDPKGSISEHVSSFVAYLRMFFVYGLTSGTQLTCAAGSSKDKESVFPSFKLTVEEPKRTNNTPYRPPHLRKKESLNARQAKSLYLQGSSDHISSMADVTSSDSDYSDSDGSLKDINGSRCSKIRVSAIVCVQDYYEINIGHWSNLRLKASNGHSVVFWNDVWLGEVPLKDLFPRLYALSINKMGKVVEFRANNAAGWVWDIQMRRNLLDWEIEQWNIWVGIPPPCVETFLWQVVHQRVAVKEELLKRGVVGIEDPLCLLCGSFGETISHLFLHCEWDDLLLNSCIWKFIPRAVLWTIWKSRNEVIFKKEKLDVVRLFFIACFRILSWFAASFDMHIPFDSLVDGFLKINVDGAMVKGWNKGGIGGLIRDSSGVMIHWFSEKVRGGLLILAKLLAIKRGLSMLNDSCLDLNQRIILESDSSVAVKWIKNPELSNPMFQSLVKEIVSFKEGKDILLRLILRATNWEADRLAKDGIG</sequence>
<dbReference type="Pfam" id="PF13966">
    <property type="entry name" value="zf-RVT"/>
    <property type="match status" value="1"/>
</dbReference>
<keyword evidence="4" id="KW-1185">Reference proteome</keyword>
<dbReference type="GO" id="GO:0003676">
    <property type="term" value="F:nucleic acid binding"/>
    <property type="evidence" value="ECO:0007669"/>
    <property type="project" value="InterPro"/>
</dbReference>
<dbReference type="InterPro" id="IPR012337">
    <property type="entry name" value="RNaseH-like_sf"/>
</dbReference>
<dbReference type="GO" id="GO:0004523">
    <property type="term" value="F:RNA-DNA hybrid ribonuclease activity"/>
    <property type="evidence" value="ECO:0007669"/>
    <property type="project" value="InterPro"/>
</dbReference>
<dbReference type="Proteomes" id="UP000436088">
    <property type="component" value="Unassembled WGS sequence"/>
</dbReference>
<dbReference type="Pfam" id="PF13456">
    <property type="entry name" value="RVT_3"/>
    <property type="match status" value="1"/>
</dbReference>
<dbReference type="PANTHER" id="PTHR13366:SF0">
    <property type="entry name" value="HEAT REPEAT-CONTAINING PROTEIN 6"/>
    <property type="match status" value="1"/>
</dbReference>
<dbReference type="InterPro" id="IPR044730">
    <property type="entry name" value="RNase_H-like_dom_plant"/>
</dbReference>
<reference evidence="3" key="1">
    <citation type="submission" date="2019-09" db="EMBL/GenBank/DDBJ databases">
        <title>Draft genome information of white flower Hibiscus syriacus.</title>
        <authorList>
            <person name="Kim Y.-M."/>
        </authorList>
    </citation>
    <scope>NUCLEOTIDE SEQUENCE [LARGE SCALE GENOMIC DNA]</scope>
    <source>
        <strain evidence="3">YM2019G1</strain>
    </source>
</reference>
<accession>A0A6A2WQQ1</accession>
<feature type="domain" description="Reverse transcriptase zinc-binding" evidence="2">
    <location>
        <begin position="487"/>
        <end position="547"/>
    </location>
</feature>
<dbReference type="PANTHER" id="PTHR13366">
    <property type="entry name" value="MALARIA ANTIGEN-RELATED"/>
    <property type="match status" value="1"/>
</dbReference>
<dbReference type="SUPFAM" id="SSF53098">
    <property type="entry name" value="Ribonuclease H-like"/>
    <property type="match status" value="1"/>
</dbReference>